<dbReference type="PANTHER" id="PTHR35529:SF2">
    <property type="entry name" value="SPORULATION PROTEIN YTAF-RELATED"/>
    <property type="match status" value="1"/>
</dbReference>
<feature type="transmembrane region" description="Helical" evidence="5">
    <location>
        <begin position="202"/>
        <end position="219"/>
    </location>
</feature>
<dbReference type="EMBL" id="MIJE01000036">
    <property type="protein sequence ID" value="OEF95598.1"/>
    <property type="molecule type" value="Genomic_DNA"/>
</dbReference>
<protein>
    <submittedName>
        <fullName evidence="6">Sporulation membrane protein YtaF</fullName>
    </submittedName>
</protein>
<dbReference type="Pfam" id="PF02659">
    <property type="entry name" value="Mntp"/>
    <property type="match status" value="2"/>
</dbReference>
<sequence length="220" mass="23587">MTWISIFVLAFAVSLDSFGVGLTYGLRNIRISIFPLLLISLLSGLMILLATQVGSGLLYVIPESLAEALGGIILIAIGIWAIYNLLTQKDKKNSESKPEKRKHTGSDNIITIEVKRLGILIQILKTPSKADIDKSGEISIAEAAVLGLALSLDAFGAGIGAALVGFPPLQTAVLIAICSFLCLYFGVLLGRTFSSIKLFQKISYLPGTMLIILGLTKIFY</sequence>
<name>A0A1E5FYI4_9FIRM</name>
<dbReference type="RefSeq" id="WP_069644411.1">
    <property type="nucleotide sequence ID" value="NZ_MIJE01000036.1"/>
</dbReference>
<keyword evidence="3 5" id="KW-1133">Transmembrane helix</keyword>
<feature type="transmembrane region" description="Helical" evidence="5">
    <location>
        <begin position="68"/>
        <end position="86"/>
    </location>
</feature>
<keyword evidence="2 5" id="KW-0812">Transmembrane</keyword>
<gene>
    <name evidence="6" type="ORF">BHF68_12170</name>
</gene>
<evidence type="ECO:0000256" key="5">
    <source>
        <dbReference type="SAM" id="Phobius"/>
    </source>
</evidence>
<dbReference type="PANTHER" id="PTHR35529">
    <property type="entry name" value="MANGANESE EFFLUX PUMP MNTP-RELATED"/>
    <property type="match status" value="1"/>
</dbReference>
<dbReference type="STRING" id="766136.BHF68_12170"/>
<evidence type="ECO:0000313" key="6">
    <source>
        <dbReference type="EMBL" id="OEF95598.1"/>
    </source>
</evidence>
<reference evidence="6 7" key="1">
    <citation type="submission" date="2016-09" db="EMBL/GenBank/DDBJ databases">
        <title>Draft genome sequence for the type strain of Desulfuribacillus alkaliarsenatis AHT28, an obligately anaerobic, sulfidogenic bacterium isolated from Russian soda lake sediments.</title>
        <authorList>
            <person name="Abin C.A."/>
            <person name="Hollibaugh J.T."/>
        </authorList>
    </citation>
    <scope>NUCLEOTIDE SEQUENCE [LARGE SCALE GENOMIC DNA]</scope>
    <source>
        <strain evidence="6 7">AHT28</strain>
    </source>
</reference>
<accession>A0A1E5FYI4</accession>
<dbReference type="NCBIfam" id="TIGR02840">
    <property type="entry name" value="spore_YtaF"/>
    <property type="match status" value="1"/>
</dbReference>
<dbReference type="Proteomes" id="UP000094296">
    <property type="component" value="Unassembled WGS sequence"/>
</dbReference>
<feature type="transmembrane region" description="Helical" evidence="5">
    <location>
        <begin position="33"/>
        <end position="62"/>
    </location>
</feature>
<keyword evidence="4 5" id="KW-0472">Membrane</keyword>
<dbReference type="InterPro" id="IPR014205">
    <property type="entry name" value="Spore_YtaF"/>
</dbReference>
<dbReference type="InterPro" id="IPR003810">
    <property type="entry name" value="Mntp/YtaF"/>
</dbReference>
<evidence type="ECO:0000256" key="1">
    <source>
        <dbReference type="ARBA" id="ARBA00022475"/>
    </source>
</evidence>
<organism evidence="6 7">
    <name type="scientific">Desulfuribacillus alkaliarsenatis</name>
    <dbReference type="NCBI Taxonomy" id="766136"/>
    <lineage>
        <taxon>Bacteria</taxon>
        <taxon>Bacillati</taxon>
        <taxon>Bacillota</taxon>
        <taxon>Desulfuribacillia</taxon>
        <taxon>Desulfuribacillales</taxon>
        <taxon>Desulfuribacillaceae</taxon>
        <taxon>Desulfuribacillus</taxon>
    </lineage>
</organism>
<keyword evidence="1" id="KW-1003">Cell membrane</keyword>
<dbReference type="OrthoDB" id="1679205at2"/>
<proteinExistence type="predicted"/>
<evidence type="ECO:0000256" key="4">
    <source>
        <dbReference type="ARBA" id="ARBA00023136"/>
    </source>
</evidence>
<evidence type="ECO:0000256" key="3">
    <source>
        <dbReference type="ARBA" id="ARBA00022989"/>
    </source>
</evidence>
<evidence type="ECO:0000313" key="7">
    <source>
        <dbReference type="Proteomes" id="UP000094296"/>
    </source>
</evidence>
<feature type="transmembrane region" description="Helical" evidence="5">
    <location>
        <begin position="6"/>
        <end position="26"/>
    </location>
</feature>
<keyword evidence="7" id="KW-1185">Reference proteome</keyword>
<dbReference type="AlphaFoldDB" id="A0A1E5FYI4"/>
<comment type="caution">
    <text evidence="6">The sequence shown here is derived from an EMBL/GenBank/DDBJ whole genome shotgun (WGS) entry which is preliminary data.</text>
</comment>
<evidence type="ECO:0000256" key="2">
    <source>
        <dbReference type="ARBA" id="ARBA00022692"/>
    </source>
</evidence>
<feature type="transmembrane region" description="Helical" evidence="5">
    <location>
        <begin position="172"/>
        <end position="190"/>
    </location>
</feature>
<feature type="transmembrane region" description="Helical" evidence="5">
    <location>
        <begin position="143"/>
        <end position="166"/>
    </location>
</feature>